<dbReference type="SMART" id="SM00034">
    <property type="entry name" value="CLECT"/>
    <property type="match status" value="1"/>
</dbReference>
<dbReference type="InterPro" id="IPR016186">
    <property type="entry name" value="C-type_lectin-like/link_sf"/>
</dbReference>
<dbReference type="Pfam" id="PF00059">
    <property type="entry name" value="Lectin_C"/>
    <property type="match status" value="1"/>
</dbReference>
<evidence type="ECO:0000259" key="2">
    <source>
        <dbReference type="PROSITE" id="PS50041"/>
    </source>
</evidence>
<dbReference type="InterPro" id="IPR016187">
    <property type="entry name" value="CTDL_fold"/>
</dbReference>
<evidence type="ECO:0000313" key="4">
    <source>
        <dbReference type="Proteomes" id="UP000031036"/>
    </source>
</evidence>
<dbReference type="PANTHER" id="PTHR22803">
    <property type="entry name" value="MANNOSE, PHOSPHOLIPASE, LECTIN RECEPTOR RELATED"/>
    <property type="match status" value="1"/>
</dbReference>
<name>A0A0B2VPN5_TOXCA</name>
<feature type="compositionally biased region" description="Acidic residues" evidence="1">
    <location>
        <begin position="161"/>
        <end position="171"/>
    </location>
</feature>
<feature type="region of interest" description="Disordered" evidence="1">
    <location>
        <begin position="161"/>
        <end position="181"/>
    </location>
</feature>
<comment type="caution">
    <text evidence="3">The sequence shown here is derived from an EMBL/GenBank/DDBJ whole genome shotgun (WGS) entry which is preliminary data.</text>
</comment>
<organism evidence="3 4">
    <name type="scientific">Toxocara canis</name>
    <name type="common">Canine roundworm</name>
    <dbReference type="NCBI Taxonomy" id="6265"/>
    <lineage>
        <taxon>Eukaryota</taxon>
        <taxon>Metazoa</taxon>
        <taxon>Ecdysozoa</taxon>
        <taxon>Nematoda</taxon>
        <taxon>Chromadorea</taxon>
        <taxon>Rhabditida</taxon>
        <taxon>Spirurina</taxon>
        <taxon>Ascaridomorpha</taxon>
        <taxon>Ascaridoidea</taxon>
        <taxon>Toxocaridae</taxon>
        <taxon>Toxocara</taxon>
    </lineage>
</organism>
<dbReference type="EMBL" id="JPKZ01001199">
    <property type="protein sequence ID" value="KHN83387.1"/>
    <property type="molecule type" value="Genomic_DNA"/>
</dbReference>
<sequence length="325" mass="37245">MLVSFLIKTELPSTVNSQREKKTTIINASLVKIMRRLLFTTLLLHLVVFISAEEQVCRCPGKTQQETVHWKERAKRIKNEINELIKLMGSSSECIKEMELSRDKIASLFNDYERIELVDYLKLLMAEAEEKCTYEPIKVKNGMKIKPAQIDVMKRHLDNANEEEEGEEGETIFESAGKQNSAGGECPEGWSYFIDTNACYKAVHGVFTNAEAREGCKKEGAFLASILMPAEKNFVNGMFANNEMYWIGLRRHEGKWKWDDGSRWKYRNWRTSQPDNCCGPAPDCVVVNTQTNMGRWDDTTCGVSLTDKRNKQSYVCKKESLPILK</sequence>
<dbReference type="SUPFAM" id="SSF56436">
    <property type="entry name" value="C-type lectin-like"/>
    <property type="match status" value="1"/>
</dbReference>
<evidence type="ECO:0000313" key="3">
    <source>
        <dbReference type="EMBL" id="KHN83387.1"/>
    </source>
</evidence>
<dbReference type="OrthoDB" id="5869709at2759"/>
<dbReference type="AlphaFoldDB" id="A0A0B2VPN5"/>
<evidence type="ECO:0000256" key="1">
    <source>
        <dbReference type="SAM" id="MobiDB-lite"/>
    </source>
</evidence>
<dbReference type="InterPro" id="IPR050111">
    <property type="entry name" value="C-type_lectin/snaclec_domain"/>
</dbReference>
<keyword evidence="4" id="KW-1185">Reference proteome</keyword>
<accession>A0A0B2VPN5</accession>
<feature type="domain" description="C-type lectin" evidence="2">
    <location>
        <begin position="195"/>
        <end position="301"/>
    </location>
</feature>
<dbReference type="OMA" id="FNDYERI"/>
<dbReference type="PROSITE" id="PS50041">
    <property type="entry name" value="C_TYPE_LECTIN_2"/>
    <property type="match status" value="1"/>
</dbReference>
<reference evidence="3 4" key="1">
    <citation type="submission" date="2014-11" db="EMBL/GenBank/DDBJ databases">
        <title>Genetic blueprint of the zoonotic pathogen Toxocara canis.</title>
        <authorList>
            <person name="Zhu X.-Q."/>
            <person name="Korhonen P.K."/>
            <person name="Cai H."/>
            <person name="Young N.D."/>
            <person name="Nejsum P."/>
            <person name="von Samson-Himmelstjerna G."/>
            <person name="Boag P.R."/>
            <person name="Tan P."/>
            <person name="Li Q."/>
            <person name="Min J."/>
            <person name="Yang Y."/>
            <person name="Wang X."/>
            <person name="Fang X."/>
            <person name="Hall R.S."/>
            <person name="Hofmann A."/>
            <person name="Sternberg P.W."/>
            <person name="Jex A.R."/>
            <person name="Gasser R.B."/>
        </authorList>
    </citation>
    <scope>NUCLEOTIDE SEQUENCE [LARGE SCALE GENOMIC DNA]</scope>
    <source>
        <strain evidence="3">PN_DK_2014</strain>
    </source>
</reference>
<dbReference type="STRING" id="6265.A0A0B2VPN5"/>
<gene>
    <name evidence="3" type="primary">Acan</name>
    <name evidence="3" type="ORF">Tcan_05456</name>
</gene>
<dbReference type="Gene3D" id="3.10.100.10">
    <property type="entry name" value="Mannose-Binding Protein A, subunit A"/>
    <property type="match status" value="1"/>
</dbReference>
<dbReference type="CDD" id="cd00037">
    <property type="entry name" value="CLECT"/>
    <property type="match status" value="1"/>
</dbReference>
<proteinExistence type="predicted"/>
<protein>
    <submittedName>
        <fullName evidence="3">Aggrecan core protein</fullName>
    </submittedName>
</protein>
<dbReference type="InterPro" id="IPR001304">
    <property type="entry name" value="C-type_lectin-like"/>
</dbReference>
<dbReference type="Proteomes" id="UP000031036">
    <property type="component" value="Unassembled WGS sequence"/>
</dbReference>